<name>A0A1L9R6R0_ASPWE</name>
<feature type="compositionally biased region" description="Polar residues" evidence="9">
    <location>
        <begin position="256"/>
        <end position="267"/>
    </location>
</feature>
<dbReference type="GO" id="GO:0000775">
    <property type="term" value="C:chromosome, centromeric region"/>
    <property type="evidence" value="ECO:0007669"/>
    <property type="project" value="UniProtKB-SubCell"/>
</dbReference>
<dbReference type="Proteomes" id="UP000184383">
    <property type="component" value="Unassembled WGS sequence"/>
</dbReference>
<evidence type="ECO:0000256" key="7">
    <source>
        <dbReference type="ARBA" id="ARBA00023328"/>
    </source>
</evidence>
<dbReference type="EMBL" id="KV878217">
    <property type="protein sequence ID" value="OJJ30600.1"/>
    <property type="molecule type" value="Genomic_DNA"/>
</dbReference>
<dbReference type="GeneID" id="63747483"/>
<evidence type="ECO:0000256" key="4">
    <source>
        <dbReference type="ARBA" id="ARBA00022454"/>
    </source>
</evidence>
<comment type="similarity">
    <text evidence="3">Belongs to the CENP-K/MCM22 family.</text>
</comment>
<dbReference type="OrthoDB" id="9445768at2759"/>
<dbReference type="VEuPathDB" id="FungiDB:ASPWEDRAFT_177253"/>
<sequence length="352" mass="39890">MDQSQTPVDRIQRFAEKRQKAEDEYQQQPLSSNAFQTYNRKLDDTLKELQDRVKRQEDDLQKLRMNNSIDLSKAGTDPLFRVSQVRRAKKAYDSLLKSGNQLPKPGSPLPSLLALEETSRLVKESKISVSMTGERLSINRQRVKAEEANLHDAQLITSGLRERIERLRNESSQKEEKSPEKLARELVGQQQEKNEELEKATEDLKASLHKFIDEHLASMLAAEDRGGPTVGDVLHVSDATLEAGYTNHGKPKKVKSVSSENNGSNQQRIDELIRRKTARDENQTTNPSNKREAAAAQMHTLLDSLLEAGSSYIDLPRDSAASRFLVRAKVAKFHPRDARRLRLIDFGRSLDD</sequence>
<keyword evidence="11" id="KW-1185">Reference proteome</keyword>
<feature type="coiled-coil region" evidence="8">
    <location>
        <begin position="150"/>
        <end position="214"/>
    </location>
</feature>
<feature type="region of interest" description="Disordered" evidence="9">
    <location>
        <begin position="244"/>
        <end position="293"/>
    </location>
</feature>
<feature type="coiled-coil region" evidence="8">
    <location>
        <begin position="39"/>
        <end position="66"/>
    </location>
</feature>
<evidence type="ECO:0000256" key="9">
    <source>
        <dbReference type="SAM" id="MobiDB-lite"/>
    </source>
</evidence>
<gene>
    <name evidence="10" type="ORF">ASPWEDRAFT_177253</name>
</gene>
<evidence type="ECO:0000313" key="11">
    <source>
        <dbReference type="Proteomes" id="UP000184383"/>
    </source>
</evidence>
<keyword evidence="5 8" id="KW-0175">Coiled coil</keyword>
<protein>
    <submittedName>
        <fullName evidence="10">Uncharacterized protein</fullName>
    </submittedName>
</protein>
<evidence type="ECO:0000256" key="1">
    <source>
        <dbReference type="ARBA" id="ARBA00004123"/>
    </source>
</evidence>
<dbReference type="GO" id="GO:0000070">
    <property type="term" value="P:mitotic sister chromatid segregation"/>
    <property type="evidence" value="ECO:0007669"/>
    <property type="project" value="TreeGrafter"/>
</dbReference>
<evidence type="ECO:0000256" key="6">
    <source>
        <dbReference type="ARBA" id="ARBA00023242"/>
    </source>
</evidence>
<feature type="compositionally biased region" description="Basic and acidic residues" evidence="9">
    <location>
        <begin position="10"/>
        <end position="23"/>
    </location>
</feature>
<dbReference type="InterPro" id="IPR020993">
    <property type="entry name" value="Centromere_CenpK"/>
</dbReference>
<dbReference type="AlphaFoldDB" id="A0A1L9R6R0"/>
<feature type="region of interest" description="Disordered" evidence="9">
    <location>
        <begin position="1"/>
        <end position="37"/>
    </location>
</feature>
<evidence type="ECO:0000313" key="10">
    <source>
        <dbReference type="EMBL" id="OJJ30600.1"/>
    </source>
</evidence>
<evidence type="ECO:0000256" key="3">
    <source>
        <dbReference type="ARBA" id="ARBA00005795"/>
    </source>
</evidence>
<dbReference type="GO" id="GO:0005634">
    <property type="term" value="C:nucleus"/>
    <property type="evidence" value="ECO:0007669"/>
    <property type="project" value="UniProtKB-SubCell"/>
</dbReference>
<feature type="compositionally biased region" description="Basic and acidic residues" evidence="9">
    <location>
        <begin position="268"/>
        <end position="282"/>
    </location>
</feature>
<evidence type="ECO:0000256" key="5">
    <source>
        <dbReference type="ARBA" id="ARBA00023054"/>
    </source>
</evidence>
<feature type="compositionally biased region" description="Polar residues" evidence="9">
    <location>
        <begin position="26"/>
        <end position="37"/>
    </location>
</feature>
<dbReference type="RefSeq" id="XP_040684277.1">
    <property type="nucleotide sequence ID" value="XM_040831635.1"/>
</dbReference>
<evidence type="ECO:0000256" key="2">
    <source>
        <dbReference type="ARBA" id="ARBA00004584"/>
    </source>
</evidence>
<proteinExistence type="inferred from homology"/>
<dbReference type="PANTHER" id="PTHR14401:SF6">
    <property type="entry name" value="CENTROMERE PROTEIN K"/>
    <property type="match status" value="1"/>
</dbReference>
<dbReference type="GO" id="GO:0051382">
    <property type="term" value="P:kinetochore assembly"/>
    <property type="evidence" value="ECO:0007669"/>
    <property type="project" value="InterPro"/>
</dbReference>
<dbReference type="PANTHER" id="PTHR14401">
    <property type="entry name" value="CENTROMERE PROTEIN K"/>
    <property type="match status" value="1"/>
</dbReference>
<accession>A0A1L9R6R0</accession>
<keyword evidence="7" id="KW-0137">Centromere</keyword>
<keyword evidence="4" id="KW-0158">Chromosome</keyword>
<organism evidence="10 11">
    <name type="scientific">Aspergillus wentii DTO 134E9</name>
    <dbReference type="NCBI Taxonomy" id="1073089"/>
    <lineage>
        <taxon>Eukaryota</taxon>
        <taxon>Fungi</taxon>
        <taxon>Dikarya</taxon>
        <taxon>Ascomycota</taxon>
        <taxon>Pezizomycotina</taxon>
        <taxon>Eurotiomycetes</taxon>
        <taxon>Eurotiomycetidae</taxon>
        <taxon>Eurotiales</taxon>
        <taxon>Aspergillaceae</taxon>
        <taxon>Aspergillus</taxon>
        <taxon>Aspergillus subgen. Cremei</taxon>
    </lineage>
</organism>
<comment type="subcellular location">
    <subcellularLocation>
        <location evidence="2">Chromosome</location>
        <location evidence="2">Centromere</location>
    </subcellularLocation>
    <subcellularLocation>
        <location evidence="1">Nucleus</location>
    </subcellularLocation>
</comment>
<keyword evidence="6" id="KW-0539">Nucleus</keyword>
<evidence type="ECO:0000256" key="8">
    <source>
        <dbReference type="SAM" id="Coils"/>
    </source>
</evidence>
<reference evidence="11" key="1">
    <citation type="journal article" date="2017" name="Genome Biol.">
        <title>Comparative genomics reveals high biological diversity and specific adaptations in the industrially and medically important fungal genus Aspergillus.</title>
        <authorList>
            <person name="de Vries R.P."/>
            <person name="Riley R."/>
            <person name="Wiebenga A."/>
            <person name="Aguilar-Osorio G."/>
            <person name="Amillis S."/>
            <person name="Uchima C.A."/>
            <person name="Anderluh G."/>
            <person name="Asadollahi M."/>
            <person name="Askin M."/>
            <person name="Barry K."/>
            <person name="Battaglia E."/>
            <person name="Bayram O."/>
            <person name="Benocci T."/>
            <person name="Braus-Stromeyer S.A."/>
            <person name="Caldana C."/>
            <person name="Canovas D."/>
            <person name="Cerqueira G.C."/>
            <person name="Chen F."/>
            <person name="Chen W."/>
            <person name="Choi C."/>
            <person name="Clum A."/>
            <person name="Dos Santos R.A."/>
            <person name="Damasio A.R."/>
            <person name="Diallinas G."/>
            <person name="Emri T."/>
            <person name="Fekete E."/>
            <person name="Flipphi M."/>
            <person name="Freyberg S."/>
            <person name="Gallo A."/>
            <person name="Gournas C."/>
            <person name="Habgood R."/>
            <person name="Hainaut M."/>
            <person name="Harispe M.L."/>
            <person name="Henrissat B."/>
            <person name="Hilden K.S."/>
            <person name="Hope R."/>
            <person name="Hossain A."/>
            <person name="Karabika E."/>
            <person name="Karaffa L."/>
            <person name="Karanyi Z."/>
            <person name="Krasevec N."/>
            <person name="Kuo A."/>
            <person name="Kusch H."/>
            <person name="LaButti K."/>
            <person name="Lagendijk E.L."/>
            <person name="Lapidus A."/>
            <person name="Levasseur A."/>
            <person name="Lindquist E."/>
            <person name="Lipzen A."/>
            <person name="Logrieco A.F."/>
            <person name="MacCabe A."/>
            <person name="Maekelae M.R."/>
            <person name="Malavazi I."/>
            <person name="Melin P."/>
            <person name="Meyer V."/>
            <person name="Mielnichuk N."/>
            <person name="Miskei M."/>
            <person name="Molnar A.P."/>
            <person name="Mule G."/>
            <person name="Ngan C.Y."/>
            <person name="Orejas M."/>
            <person name="Orosz E."/>
            <person name="Ouedraogo J.P."/>
            <person name="Overkamp K.M."/>
            <person name="Park H.-S."/>
            <person name="Perrone G."/>
            <person name="Piumi F."/>
            <person name="Punt P.J."/>
            <person name="Ram A.F."/>
            <person name="Ramon A."/>
            <person name="Rauscher S."/>
            <person name="Record E."/>
            <person name="Riano-Pachon D.M."/>
            <person name="Robert V."/>
            <person name="Roehrig J."/>
            <person name="Ruller R."/>
            <person name="Salamov A."/>
            <person name="Salih N.S."/>
            <person name="Samson R.A."/>
            <person name="Sandor E."/>
            <person name="Sanguinetti M."/>
            <person name="Schuetze T."/>
            <person name="Sepcic K."/>
            <person name="Shelest E."/>
            <person name="Sherlock G."/>
            <person name="Sophianopoulou V."/>
            <person name="Squina F.M."/>
            <person name="Sun H."/>
            <person name="Susca A."/>
            <person name="Todd R.B."/>
            <person name="Tsang A."/>
            <person name="Unkles S.E."/>
            <person name="van de Wiele N."/>
            <person name="van Rossen-Uffink D."/>
            <person name="Oliveira J.V."/>
            <person name="Vesth T.C."/>
            <person name="Visser J."/>
            <person name="Yu J.-H."/>
            <person name="Zhou M."/>
            <person name="Andersen M.R."/>
            <person name="Archer D.B."/>
            <person name="Baker S.E."/>
            <person name="Benoit I."/>
            <person name="Brakhage A.A."/>
            <person name="Braus G.H."/>
            <person name="Fischer R."/>
            <person name="Frisvad J.C."/>
            <person name="Goldman G.H."/>
            <person name="Houbraken J."/>
            <person name="Oakley B."/>
            <person name="Pocsi I."/>
            <person name="Scazzocchio C."/>
            <person name="Seiboth B."/>
            <person name="vanKuyk P.A."/>
            <person name="Wortman J."/>
            <person name="Dyer P.S."/>
            <person name="Grigoriev I.V."/>
        </authorList>
    </citation>
    <scope>NUCLEOTIDE SEQUENCE [LARGE SCALE GENOMIC DNA]</scope>
    <source>
        <strain evidence="11">DTO 134E9</strain>
    </source>
</reference>